<organism evidence="2">
    <name type="scientific">Mycobacterium xenopi 4042</name>
    <dbReference type="NCBI Taxonomy" id="1299334"/>
    <lineage>
        <taxon>Bacteria</taxon>
        <taxon>Bacillati</taxon>
        <taxon>Actinomycetota</taxon>
        <taxon>Actinomycetes</taxon>
        <taxon>Mycobacteriales</taxon>
        <taxon>Mycobacteriaceae</taxon>
        <taxon>Mycobacterium</taxon>
    </lineage>
</organism>
<name>X8ALJ5_MYCXE</name>
<evidence type="ECO:0000256" key="1">
    <source>
        <dbReference type="SAM" id="MobiDB-lite"/>
    </source>
</evidence>
<accession>X8ALJ5</accession>
<dbReference type="AlphaFoldDB" id="X8ALJ5"/>
<feature type="region of interest" description="Disordered" evidence="1">
    <location>
        <begin position="59"/>
        <end position="92"/>
    </location>
</feature>
<feature type="compositionally biased region" description="Low complexity" evidence="1">
    <location>
        <begin position="62"/>
        <end position="78"/>
    </location>
</feature>
<protein>
    <submittedName>
        <fullName evidence="2">3-beta hydroxysteroid dehydrogenase/isomerase family protein</fullName>
    </submittedName>
</protein>
<dbReference type="PATRIC" id="fig|1299334.3.peg.5569"/>
<evidence type="ECO:0000313" key="2">
    <source>
        <dbReference type="EMBL" id="EUA32752.1"/>
    </source>
</evidence>
<dbReference type="GO" id="GO:0016853">
    <property type="term" value="F:isomerase activity"/>
    <property type="evidence" value="ECO:0007669"/>
    <property type="project" value="UniProtKB-KW"/>
</dbReference>
<proteinExistence type="predicted"/>
<keyword evidence="2" id="KW-0413">Isomerase</keyword>
<dbReference type="EMBL" id="JAOB01000052">
    <property type="protein sequence ID" value="EUA32752.1"/>
    <property type="molecule type" value="Genomic_DNA"/>
</dbReference>
<reference evidence="2" key="1">
    <citation type="submission" date="2014-01" db="EMBL/GenBank/DDBJ databases">
        <authorList>
            <person name="Brown-Elliot B."/>
            <person name="Wallace R."/>
            <person name="Lenaerts A."/>
            <person name="Ordway D."/>
            <person name="DeGroote M.A."/>
            <person name="Parker T."/>
            <person name="Sizemore C."/>
            <person name="Tallon L.J."/>
            <person name="Sadzewicz L.K."/>
            <person name="Sengamalay N."/>
            <person name="Fraser C.M."/>
            <person name="Hine E."/>
            <person name="Shefchek K.A."/>
            <person name="Das S.P."/>
            <person name="Tettelin H."/>
        </authorList>
    </citation>
    <scope>NUCLEOTIDE SEQUENCE [LARGE SCALE GENOMIC DNA]</scope>
    <source>
        <strain evidence="2">4042</strain>
    </source>
</reference>
<sequence>MFRKIFESMAAGQVKVLIGRKTVKLDNSYIHNLIHGFILAAEHLVPAAPRLVRPISSTMANRSTCSSSPGRSSKRAGSAGRGCGCPVPWSAR</sequence>
<comment type="caution">
    <text evidence="2">The sequence shown here is derived from an EMBL/GenBank/DDBJ whole genome shotgun (WGS) entry which is preliminary data.</text>
</comment>
<gene>
    <name evidence="2" type="ORF">I553_2351</name>
</gene>